<feature type="domain" description="Peripheral subunit-binding (PSBD)" evidence="6">
    <location>
        <begin position="7"/>
        <end position="44"/>
    </location>
</feature>
<dbReference type="GO" id="GO:0031405">
    <property type="term" value="F:lipoic acid binding"/>
    <property type="evidence" value="ECO:0007669"/>
    <property type="project" value="TreeGrafter"/>
</dbReference>
<evidence type="ECO:0000313" key="8">
    <source>
        <dbReference type="Proteomes" id="UP000023482"/>
    </source>
</evidence>
<dbReference type="PATRIC" id="fig|887901.3.peg.697"/>
<dbReference type="GO" id="GO:0016407">
    <property type="term" value="F:acetyltransferase activity"/>
    <property type="evidence" value="ECO:0007669"/>
    <property type="project" value="TreeGrafter"/>
</dbReference>
<gene>
    <name evidence="7" type="ORF">HMPREF0636_0794</name>
</gene>
<dbReference type="AlphaFoldDB" id="Z4WZ82"/>
<dbReference type="InterPro" id="IPR001078">
    <property type="entry name" value="2-oxoacid_DH_actylTfrase"/>
</dbReference>
<dbReference type="RefSeq" id="WP_044168491.1">
    <property type="nucleotide sequence ID" value="NZ_JDFF01000011.1"/>
</dbReference>
<dbReference type="SUPFAM" id="SSF47005">
    <property type="entry name" value="Peripheral subunit-binding domain of 2-oxo acid dehydrogenase complex"/>
    <property type="match status" value="2"/>
</dbReference>
<accession>Z4WZ82</accession>
<dbReference type="Proteomes" id="UP000023482">
    <property type="component" value="Unassembled WGS sequence"/>
</dbReference>
<feature type="domain" description="Peripheral subunit-binding (PSBD)" evidence="6">
    <location>
        <begin position="50"/>
        <end position="87"/>
    </location>
</feature>
<dbReference type="EMBL" id="JDFF01000011">
    <property type="protein sequence ID" value="EWC92739.1"/>
    <property type="molecule type" value="Genomic_DNA"/>
</dbReference>
<keyword evidence="8" id="KW-1185">Reference proteome</keyword>
<keyword evidence="4" id="KW-0012">Acyltransferase</keyword>
<dbReference type="SUPFAM" id="SSF52777">
    <property type="entry name" value="CoA-dependent acyltransferases"/>
    <property type="match status" value="1"/>
</dbReference>
<dbReference type="PANTHER" id="PTHR43178">
    <property type="entry name" value="DIHYDROLIPOAMIDE ACETYLTRANSFERASE COMPONENT OF PYRUVATE DEHYDROGENASE COMPLEX"/>
    <property type="match status" value="1"/>
</dbReference>
<evidence type="ECO:0000256" key="2">
    <source>
        <dbReference type="ARBA" id="ARBA00007317"/>
    </source>
</evidence>
<dbReference type="InterPro" id="IPR023213">
    <property type="entry name" value="CAT-like_dom_sf"/>
</dbReference>
<evidence type="ECO:0000259" key="6">
    <source>
        <dbReference type="PROSITE" id="PS51826"/>
    </source>
</evidence>
<evidence type="ECO:0000256" key="3">
    <source>
        <dbReference type="ARBA" id="ARBA00022679"/>
    </source>
</evidence>
<dbReference type="Pfam" id="PF00198">
    <property type="entry name" value="2-oxoacid_dh"/>
    <property type="match status" value="1"/>
</dbReference>
<dbReference type="PROSITE" id="PS51826">
    <property type="entry name" value="PSBD"/>
    <property type="match status" value="2"/>
</dbReference>
<dbReference type="InterPro" id="IPR004167">
    <property type="entry name" value="PSBD"/>
</dbReference>
<dbReference type="OrthoDB" id="9805770at2"/>
<feature type="region of interest" description="Disordered" evidence="5">
    <location>
        <begin position="108"/>
        <end position="134"/>
    </location>
</feature>
<sequence length="366" mass="39394">MGNDKLRATPAARSLAHRMGVELSAIVGSGYKGRIHAEDVAEFSYEKAGGITPLAKKIADSFGLDTSTLKGTGFRGKITRADVAAALGDRYYPNLEKIIDPFTPSEKVAAPASAPAPQPVATTAAPTPSAPTAQGGVEIVPMNMMRRVIAKRMSDSYFSAPTFVLNYEVDMYEATKLRKQLLEPIKEKTGKKLTVTDIISIAVVRTLMNHPYINASLSPDGSQIELHNYVNLAMAVGMDEGLLVPVVHGAEKMGLVELMLRLKDITERAVGKKLTPQDQEGSTFTISNLGMYGVESFTSIINQPNSAILSIAGTKEMPVVRNGEVVIRPIMKMSLTSDHRVINGLGAAKFMQELKATLESPLPLLV</sequence>
<dbReference type="InterPro" id="IPR050743">
    <property type="entry name" value="2-oxoacid_DH_E2_comp"/>
</dbReference>
<dbReference type="PANTHER" id="PTHR43178:SF5">
    <property type="entry name" value="LIPOAMIDE ACYLTRANSFERASE COMPONENT OF BRANCHED-CHAIN ALPHA-KETO ACID DEHYDROGENASE COMPLEX, MITOCHONDRIAL"/>
    <property type="match status" value="1"/>
</dbReference>
<evidence type="ECO:0000256" key="5">
    <source>
        <dbReference type="SAM" id="MobiDB-lite"/>
    </source>
</evidence>
<keyword evidence="3 7" id="KW-0808">Transferase</keyword>
<dbReference type="GO" id="GO:0005737">
    <property type="term" value="C:cytoplasm"/>
    <property type="evidence" value="ECO:0007669"/>
    <property type="project" value="TreeGrafter"/>
</dbReference>
<comment type="cofactor">
    <cofactor evidence="1">
        <name>(R)-lipoate</name>
        <dbReference type="ChEBI" id="CHEBI:83088"/>
    </cofactor>
</comment>
<evidence type="ECO:0000256" key="4">
    <source>
        <dbReference type="ARBA" id="ARBA00023315"/>
    </source>
</evidence>
<organism evidence="7 8">
    <name type="scientific">Porphyromonas catoniae ATCC 51270</name>
    <dbReference type="NCBI Taxonomy" id="887901"/>
    <lineage>
        <taxon>Bacteria</taxon>
        <taxon>Pseudomonadati</taxon>
        <taxon>Bacteroidota</taxon>
        <taxon>Bacteroidia</taxon>
        <taxon>Bacteroidales</taxon>
        <taxon>Porphyromonadaceae</taxon>
        <taxon>Porphyromonas</taxon>
    </lineage>
</organism>
<reference evidence="7 8" key="1">
    <citation type="submission" date="2014-01" db="EMBL/GenBank/DDBJ databases">
        <authorList>
            <person name="Durkin A.S."/>
            <person name="McCorrison J."/>
            <person name="Torralba M."/>
            <person name="Gillis M."/>
            <person name="Haft D.H."/>
            <person name="Methe B."/>
            <person name="Sutton G."/>
            <person name="Nelson K.E."/>
        </authorList>
    </citation>
    <scope>NUCLEOTIDE SEQUENCE [LARGE SCALE GENOMIC DNA]</scope>
    <source>
        <strain evidence="7 8">ATCC 51270</strain>
    </source>
</reference>
<comment type="similarity">
    <text evidence="2">Belongs to the 2-oxoacid dehydrogenase family.</text>
</comment>
<dbReference type="Gene3D" id="4.10.320.10">
    <property type="entry name" value="E3-binding domain"/>
    <property type="match status" value="2"/>
</dbReference>
<evidence type="ECO:0000256" key="1">
    <source>
        <dbReference type="ARBA" id="ARBA00001938"/>
    </source>
</evidence>
<name>Z4WZ82_9PORP</name>
<comment type="caution">
    <text evidence="7">The sequence shown here is derived from an EMBL/GenBank/DDBJ whole genome shotgun (WGS) entry which is preliminary data.</text>
</comment>
<proteinExistence type="inferred from homology"/>
<dbReference type="Gene3D" id="3.30.559.10">
    <property type="entry name" value="Chloramphenicol acetyltransferase-like domain"/>
    <property type="match status" value="1"/>
</dbReference>
<evidence type="ECO:0000313" key="7">
    <source>
        <dbReference type="EMBL" id="EWC92739.1"/>
    </source>
</evidence>
<dbReference type="NCBIfam" id="NF011416">
    <property type="entry name" value="PRK14843.1"/>
    <property type="match status" value="1"/>
</dbReference>
<dbReference type="Pfam" id="PF02817">
    <property type="entry name" value="E3_binding"/>
    <property type="match status" value="2"/>
</dbReference>
<protein>
    <submittedName>
        <fullName evidence="7">TPP-dependent acetoin dehydrogenase complex, E2 component, dihydrolipoyllysine-residue acetyltransferase family protein</fullName>
    </submittedName>
</protein>
<dbReference type="InterPro" id="IPR036625">
    <property type="entry name" value="E3-bd_dom_sf"/>
</dbReference>